<keyword evidence="13" id="KW-1185">Reference proteome</keyword>
<name>A0A177B5Z4_9BILA</name>
<dbReference type="AlphaFoldDB" id="A0A177B5Z4"/>
<dbReference type="GO" id="GO:0045047">
    <property type="term" value="P:protein targeting to ER"/>
    <property type="evidence" value="ECO:0007669"/>
    <property type="project" value="TreeGrafter"/>
</dbReference>
<reference evidence="12 13" key="1">
    <citation type="submission" date="2016-04" db="EMBL/GenBank/DDBJ databases">
        <title>The genome of Intoshia linei affirms orthonectids as highly simplified spiralians.</title>
        <authorList>
            <person name="Mikhailov K.V."/>
            <person name="Slusarev G.S."/>
            <person name="Nikitin M.A."/>
            <person name="Logacheva M.D."/>
            <person name="Penin A."/>
            <person name="Aleoshin V."/>
            <person name="Panchin Y.V."/>
        </authorList>
    </citation>
    <scope>NUCLEOTIDE SEQUENCE [LARGE SCALE GENOMIC DNA]</scope>
    <source>
        <strain evidence="12">Intl2013</strain>
        <tissue evidence="12">Whole animal</tissue>
    </source>
</reference>
<organism evidence="12 13">
    <name type="scientific">Intoshia linei</name>
    <dbReference type="NCBI Taxonomy" id="1819745"/>
    <lineage>
        <taxon>Eukaryota</taxon>
        <taxon>Metazoa</taxon>
        <taxon>Spiralia</taxon>
        <taxon>Lophotrochozoa</taxon>
        <taxon>Mesozoa</taxon>
        <taxon>Orthonectida</taxon>
        <taxon>Rhopaluridae</taxon>
        <taxon>Intoshia</taxon>
    </lineage>
</organism>
<dbReference type="InterPro" id="IPR007653">
    <property type="entry name" value="SPC3"/>
</dbReference>
<evidence type="ECO:0000256" key="6">
    <source>
        <dbReference type="ARBA" id="ARBA00022989"/>
    </source>
</evidence>
<evidence type="ECO:0000256" key="2">
    <source>
        <dbReference type="ARBA" id="ARBA00009289"/>
    </source>
</evidence>
<evidence type="ECO:0000256" key="8">
    <source>
        <dbReference type="ARBA" id="ARBA00029556"/>
    </source>
</evidence>
<keyword evidence="4 10" id="KW-0256">Endoplasmic reticulum</keyword>
<evidence type="ECO:0000256" key="11">
    <source>
        <dbReference type="SAM" id="Phobius"/>
    </source>
</evidence>
<evidence type="ECO:0000256" key="5">
    <source>
        <dbReference type="ARBA" id="ARBA00022968"/>
    </source>
</evidence>
<evidence type="ECO:0000256" key="10">
    <source>
        <dbReference type="PIRNR" id="PIRNR016089"/>
    </source>
</evidence>
<sequence>METFSTRVNYLMSVFIYTTAVFAIMIAFHSYTKPTDVEVSIKVKNALTKAVDSYKSVTYDLATVKANIQANFTNIFDWNVRQVFIFMVLTYETKDKKVESTIWDFIMLRENNQFIDLKNEKSKYTVVERHNLINNNKAKSKLSLRWNIIPNTGLFLWNRAPDSGEFTFIPRY</sequence>
<keyword evidence="6 11" id="KW-1133">Transmembrane helix</keyword>
<dbReference type="GO" id="GO:0006465">
    <property type="term" value="P:signal peptide processing"/>
    <property type="evidence" value="ECO:0007669"/>
    <property type="project" value="UniProtKB-UniRule"/>
</dbReference>
<evidence type="ECO:0000313" key="12">
    <source>
        <dbReference type="EMBL" id="OAF69122.1"/>
    </source>
</evidence>
<gene>
    <name evidence="12" type="ORF">A3Q56_03130</name>
</gene>
<comment type="function">
    <text evidence="9">Essential component of the signal peptidase complex (SPC) which catalyzes the cleavage of N-terminal signal sequences from nascent proteins as they are translocated into the lumen of the endoplasmic reticulum. Essential for the SPC catalytic activity, possibly by stabilizing and positioning the active center of the complex close to the lumenal surface.</text>
</comment>
<evidence type="ECO:0000256" key="7">
    <source>
        <dbReference type="ARBA" id="ARBA00023136"/>
    </source>
</evidence>
<dbReference type="EMBL" id="LWCA01000331">
    <property type="protein sequence ID" value="OAF69122.1"/>
    <property type="molecule type" value="Genomic_DNA"/>
</dbReference>
<dbReference type="PANTHER" id="PTHR12804:SF0">
    <property type="entry name" value="SIGNAL PEPTIDASE COMPLEX SUBUNIT 3"/>
    <property type="match status" value="1"/>
</dbReference>
<comment type="similarity">
    <text evidence="2 10">Belongs to the SPCS3 family.</text>
</comment>
<keyword evidence="7 10" id="KW-0472">Membrane</keyword>
<comment type="subcellular location">
    <subcellularLocation>
        <location evidence="1">Endoplasmic reticulum membrane</location>
        <topology evidence="1">Single-pass type II membrane protein</topology>
    </subcellularLocation>
</comment>
<evidence type="ECO:0000256" key="3">
    <source>
        <dbReference type="ARBA" id="ARBA00022692"/>
    </source>
</evidence>
<feature type="transmembrane region" description="Helical" evidence="11">
    <location>
        <begin position="12"/>
        <end position="31"/>
    </location>
</feature>
<keyword evidence="3 11" id="KW-0812">Transmembrane</keyword>
<evidence type="ECO:0000256" key="4">
    <source>
        <dbReference type="ARBA" id="ARBA00022824"/>
    </source>
</evidence>
<evidence type="ECO:0000256" key="1">
    <source>
        <dbReference type="ARBA" id="ARBA00004648"/>
    </source>
</evidence>
<evidence type="ECO:0000256" key="9">
    <source>
        <dbReference type="ARBA" id="ARBA00046080"/>
    </source>
</evidence>
<dbReference type="Pfam" id="PF04573">
    <property type="entry name" value="SPC22"/>
    <property type="match status" value="1"/>
</dbReference>
<keyword evidence="5" id="KW-0735">Signal-anchor</keyword>
<dbReference type="Proteomes" id="UP000078046">
    <property type="component" value="Unassembled WGS sequence"/>
</dbReference>
<dbReference type="OrthoDB" id="10261524at2759"/>
<dbReference type="PANTHER" id="PTHR12804">
    <property type="entry name" value="MICROSOMAL SIGNAL PEPTIDASE 23 KD SUBUNIT SPC22/23"/>
    <property type="match status" value="1"/>
</dbReference>
<dbReference type="PIRSF" id="PIRSF016089">
    <property type="entry name" value="SPC22"/>
    <property type="match status" value="1"/>
</dbReference>
<evidence type="ECO:0000313" key="13">
    <source>
        <dbReference type="Proteomes" id="UP000078046"/>
    </source>
</evidence>
<comment type="caution">
    <text evidence="12">The sequence shown here is derived from an EMBL/GenBank/DDBJ whole genome shotgun (WGS) entry which is preliminary data.</text>
</comment>
<protein>
    <recommendedName>
        <fullName evidence="8 10">Signal peptidase complex subunit 3</fullName>
    </recommendedName>
</protein>
<dbReference type="GO" id="GO:0005787">
    <property type="term" value="C:signal peptidase complex"/>
    <property type="evidence" value="ECO:0007669"/>
    <property type="project" value="UniProtKB-UniRule"/>
</dbReference>
<proteinExistence type="inferred from homology"/>
<accession>A0A177B5Z4</accession>